<dbReference type="SUPFAM" id="SSF47144">
    <property type="entry name" value="HSC20 (HSCB), C-terminal oligomerisation domain"/>
    <property type="match status" value="1"/>
</dbReference>
<dbReference type="InterPro" id="IPR001623">
    <property type="entry name" value="DnaJ_domain"/>
</dbReference>
<dbReference type="AlphaFoldDB" id="A0A2A4JDF3"/>
<reference evidence="5" key="1">
    <citation type="submission" date="2017-09" db="EMBL/GenBank/DDBJ databases">
        <title>Contemporary evolution of a Lepidopteran species, Heliothis virescens, in response to modern agricultural practices.</title>
        <authorList>
            <person name="Fritz M.L."/>
            <person name="Deyonke A.M."/>
            <person name="Papanicolaou A."/>
            <person name="Micinski S."/>
            <person name="Westbrook J."/>
            <person name="Gould F."/>
        </authorList>
    </citation>
    <scope>NUCLEOTIDE SEQUENCE [LARGE SCALE GENOMIC DNA]</scope>
    <source>
        <strain evidence="5">HvINT-</strain>
        <tissue evidence="5">Whole body</tissue>
    </source>
</reference>
<dbReference type="SUPFAM" id="SSF46565">
    <property type="entry name" value="Chaperone J-domain"/>
    <property type="match status" value="1"/>
</dbReference>
<comment type="caution">
    <text evidence="5">The sequence shown here is derived from an EMBL/GenBank/DDBJ whole genome shotgun (WGS) entry which is preliminary data.</text>
</comment>
<dbReference type="InterPro" id="IPR009073">
    <property type="entry name" value="HscB_oligo_C"/>
</dbReference>
<name>A0A2A4JDF3_HELVI</name>
<feature type="coiled-coil region" evidence="3">
    <location>
        <begin position="146"/>
        <end position="175"/>
    </location>
</feature>
<dbReference type="GO" id="GO:0051087">
    <property type="term" value="F:protein-folding chaperone binding"/>
    <property type="evidence" value="ECO:0007669"/>
    <property type="project" value="InterPro"/>
</dbReference>
<dbReference type="PANTHER" id="PTHR14021">
    <property type="entry name" value="IRON-SULFUR CLUSTER CO-CHAPERONE PROTEIN HSCB"/>
    <property type="match status" value="1"/>
</dbReference>
<dbReference type="STRING" id="7102.A0A2A4JDF3"/>
<dbReference type="GO" id="GO:0001671">
    <property type="term" value="F:ATPase activator activity"/>
    <property type="evidence" value="ECO:0007669"/>
    <property type="project" value="InterPro"/>
</dbReference>
<comment type="similarity">
    <text evidence="1">Belongs to the HscB family.</text>
</comment>
<dbReference type="InterPro" id="IPR036869">
    <property type="entry name" value="J_dom_sf"/>
</dbReference>
<dbReference type="Gene3D" id="1.10.287.110">
    <property type="entry name" value="DnaJ domain"/>
    <property type="match status" value="1"/>
</dbReference>
<dbReference type="CDD" id="cd06257">
    <property type="entry name" value="DnaJ"/>
    <property type="match status" value="1"/>
</dbReference>
<protein>
    <recommendedName>
        <fullName evidence="4">J domain-containing protein</fullName>
    </recommendedName>
</protein>
<dbReference type="PANTHER" id="PTHR14021:SF15">
    <property type="entry name" value="IRON-SULFUR CLUSTER CO-CHAPERONE PROTEIN HSCB"/>
    <property type="match status" value="1"/>
</dbReference>
<sequence>MNVRNLILNGAIKHSFLRQIRLSSCWSCGKDAKNVENSLFCGSCNALQEPVKGDNYFKIMGVSETYDLDETELAKKYKELQRYLHPDKFANRQKEEQEISEKYSSLVNEAYKTLLEPLNRGIYMLRLRGKEIPENTEVDQAFLMQIMEKNEEVENAESEEEIMALNAENKAQIKSLQKQVSTAFFDGDMKRVIKLLGVMKYYTSIDNQIQSSIRNKGIIR</sequence>
<dbReference type="SMART" id="SM00271">
    <property type="entry name" value="DnaJ"/>
    <property type="match status" value="1"/>
</dbReference>
<dbReference type="PROSITE" id="PS50076">
    <property type="entry name" value="DNAJ_2"/>
    <property type="match status" value="1"/>
</dbReference>
<dbReference type="GO" id="GO:0044571">
    <property type="term" value="P:[2Fe-2S] cluster assembly"/>
    <property type="evidence" value="ECO:0007669"/>
    <property type="project" value="InterPro"/>
</dbReference>
<dbReference type="InterPro" id="IPR004640">
    <property type="entry name" value="HscB"/>
</dbReference>
<dbReference type="InterPro" id="IPR036386">
    <property type="entry name" value="HscB_C_sf"/>
</dbReference>
<keyword evidence="2" id="KW-0143">Chaperone</keyword>
<dbReference type="NCBIfam" id="TIGR00714">
    <property type="entry name" value="hscB"/>
    <property type="match status" value="1"/>
</dbReference>
<proteinExistence type="inferred from homology"/>
<evidence type="ECO:0000256" key="1">
    <source>
        <dbReference type="ARBA" id="ARBA00010476"/>
    </source>
</evidence>
<organism evidence="5">
    <name type="scientific">Heliothis virescens</name>
    <name type="common">Tobacco budworm moth</name>
    <dbReference type="NCBI Taxonomy" id="7102"/>
    <lineage>
        <taxon>Eukaryota</taxon>
        <taxon>Metazoa</taxon>
        <taxon>Ecdysozoa</taxon>
        <taxon>Arthropoda</taxon>
        <taxon>Hexapoda</taxon>
        <taxon>Insecta</taxon>
        <taxon>Pterygota</taxon>
        <taxon>Neoptera</taxon>
        <taxon>Endopterygota</taxon>
        <taxon>Lepidoptera</taxon>
        <taxon>Glossata</taxon>
        <taxon>Ditrysia</taxon>
        <taxon>Noctuoidea</taxon>
        <taxon>Noctuidae</taxon>
        <taxon>Heliothinae</taxon>
        <taxon>Heliothis</taxon>
    </lineage>
</organism>
<evidence type="ECO:0000256" key="2">
    <source>
        <dbReference type="ARBA" id="ARBA00023186"/>
    </source>
</evidence>
<gene>
    <name evidence="5" type="ORF">B5V51_4124</name>
</gene>
<accession>A0A2A4JDF3</accession>
<dbReference type="Pfam" id="PF00226">
    <property type="entry name" value="DnaJ"/>
    <property type="match status" value="1"/>
</dbReference>
<dbReference type="Pfam" id="PF07743">
    <property type="entry name" value="HSCB_C"/>
    <property type="match status" value="1"/>
</dbReference>
<evidence type="ECO:0000259" key="4">
    <source>
        <dbReference type="PROSITE" id="PS50076"/>
    </source>
</evidence>
<keyword evidence="3" id="KW-0175">Coiled coil</keyword>
<dbReference type="EMBL" id="NWSH01002011">
    <property type="protein sequence ID" value="PCG69443.1"/>
    <property type="molecule type" value="Genomic_DNA"/>
</dbReference>
<dbReference type="GO" id="GO:0051259">
    <property type="term" value="P:protein complex oligomerization"/>
    <property type="evidence" value="ECO:0007669"/>
    <property type="project" value="InterPro"/>
</dbReference>
<evidence type="ECO:0000256" key="3">
    <source>
        <dbReference type="SAM" id="Coils"/>
    </source>
</evidence>
<feature type="domain" description="J" evidence="4">
    <location>
        <begin position="55"/>
        <end position="127"/>
    </location>
</feature>
<dbReference type="Gene3D" id="1.20.1280.20">
    <property type="entry name" value="HscB, C-terminal domain"/>
    <property type="match status" value="1"/>
</dbReference>
<evidence type="ECO:0000313" key="5">
    <source>
        <dbReference type="EMBL" id="PCG69443.1"/>
    </source>
</evidence>
<dbReference type="GO" id="GO:0005739">
    <property type="term" value="C:mitochondrion"/>
    <property type="evidence" value="ECO:0007669"/>
    <property type="project" value="TreeGrafter"/>
</dbReference>